<sequence>MSLRSICFALFFLTNLIAISQNKIDVKATFDVPSKQIRISQTIQYKNTTQDTLNAIYLNDWANSYSTKTTPLANRFADEYKTNFHFAKSQDRGFTAITSITQNNLEVDFNRLKNQPDVLKIKLSEPLQGGETYTLELHYVVQIPNDNFTRYGWTNTNDFNLRYWYITPAVYNGKWNYYSNKDLDDLFIPAADLHLDIEFPSYYTLTSELKREHTQMQDGNTVVTLTGKNSVDSKLFLKKTSDFNTIGNDSFSIVTNINDENLNEIDRIIITDKIITFITDNFGSYPHDKLLLSEIDYKKNPIYGLNQLPNFIRPFPNHFQYELKLIKTALNNYFENMLFINPREDYWLNDGLQVYYLMKYVDEYYPNMKLFGTLSKVWGIRSFHATQLQFNNQYNFLYMHMARSNLDQPLTMRKDSLLKFNSNIANKYKAGVGLKYLEDYLNHNVIQETINSYMSLYKLKQTSPKDFETLLRCNTNKDVDWFFNDYIATRQKIDYKIKGYEVVGDSLEVTIKNKRKNSMPISLFGLKNDSIVYKTWINNITETEHITIPKDSIDKLVLNYDMVVPEFNLRDDWKSLKGFLFNNKPLQFRLFKDIEDPYYSQVFFMPDFTYNFYDGFAPGLRLYNKTILSKPFLYSLSPRYALKSKQLVGNVSLSYTQRPEDQDLYYIRYGFSGEYSNYAPDLSYTSFTPYVQFRFRNRDDFRDNKNQYLTMRYISISREDDPSQQFTDEDQPDYDVFNLRYGNTNPNLKNHVTGFTDLQLAKNFGKIAVNFEYRKLTESNRNFNLRFFAGTFLYNNTYKTSDYFSFALDRPTDYLFDYNYLGRSEESGLLSQELIISEGGFKSKLETPFGNQWMTTLNGGTTIWKYLELYGDVGLVKNRNLPTEFVYDTGFRLNLITDYFELYFPVYSNLGWEVSQPHYSEKIRFVITLSPKTLLGLFTRRWY</sequence>
<gene>
    <name evidence="2" type="ORF">J2Z56_003476</name>
    <name evidence="3" type="ORF">J2Z57_003529</name>
</gene>
<dbReference type="InterPro" id="IPR027268">
    <property type="entry name" value="Peptidase_M4/M1_CTD_sf"/>
</dbReference>
<evidence type="ECO:0000313" key="5">
    <source>
        <dbReference type="Proteomes" id="UP001231587"/>
    </source>
</evidence>
<evidence type="ECO:0000313" key="2">
    <source>
        <dbReference type="EMBL" id="MBP1841539.1"/>
    </source>
</evidence>
<evidence type="ECO:0000256" key="1">
    <source>
        <dbReference type="SAM" id="SignalP"/>
    </source>
</evidence>
<feature type="signal peptide" evidence="1">
    <location>
        <begin position="1"/>
        <end position="20"/>
    </location>
</feature>
<evidence type="ECO:0008006" key="6">
    <source>
        <dbReference type="Google" id="ProtNLM"/>
    </source>
</evidence>
<organism evidence="2 4">
    <name type="scientific">Formosa algae</name>
    <dbReference type="NCBI Taxonomy" id="225843"/>
    <lineage>
        <taxon>Bacteria</taxon>
        <taxon>Pseudomonadati</taxon>
        <taxon>Bacteroidota</taxon>
        <taxon>Flavobacteriia</taxon>
        <taxon>Flavobacteriales</taxon>
        <taxon>Flavobacteriaceae</taxon>
        <taxon>Formosa</taxon>
    </lineage>
</organism>
<dbReference type="RefSeq" id="WP_057781751.1">
    <property type="nucleotide sequence ID" value="NZ_JAGGJQ010000012.1"/>
</dbReference>
<name>A0A9X0YMU8_9FLAO</name>
<comment type="caution">
    <text evidence="2">The sequence shown here is derived from an EMBL/GenBank/DDBJ whole genome shotgun (WGS) entry which is preliminary data.</text>
</comment>
<dbReference type="Proteomes" id="UP001231587">
    <property type="component" value="Unassembled WGS sequence"/>
</dbReference>
<dbReference type="EMBL" id="JAUSUU010000013">
    <property type="protein sequence ID" value="MDQ0337068.1"/>
    <property type="molecule type" value="Genomic_DNA"/>
</dbReference>
<evidence type="ECO:0000313" key="4">
    <source>
        <dbReference type="Proteomes" id="UP001138672"/>
    </source>
</evidence>
<accession>A0A9X0YMU8</accession>
<feature type="chain" id="PRO_5040752299" description="Metalloprotease" evidence="1">
    <location>
        <begin position="21"/>
        <end position="943"/>
    </location>
</feature>
<evidence type="ECO:0000313" key="3">
    <source>
        <dbReference type="EMBL" id="MDQ0337068.1"/>
    </source>
</evidence>
<reference evidence="2" key="1">
    <citation type="submission" date="2021-03" db="EMBL/GenBank/DDBJ databases">
        <title>Genomic Encyclopedia of Type Strains, Phase IV (KMG-IV): sequencing the most valuable type-strain genomes for metagenomic binning, comparative biology and taxonomic classification.</title>
        <authorList>
            <person name="Goeker M."/>
        </authorList>
    </citation>
    <scope>NUCLEOTIDE SEQUENCE</scope>
    <source>
        <strain evidence="2">DSM 15523</strain>
        <strain evidence="3 5">DSM 16476</strain>
    </source>
</reference>
<dbReference type="AlphaFoldDB" id="A0A9X0YMU8"/>
<protein>
    <recommendedName>
        <fullName evidence="6">Metalloprotease</fullName>
    </recommendedName>
</protein>
<dbReference type="Proteomes" id="UP001138672">
    <property type="component" value="Unassembled WGS sequence"/>
</dbReference>
<proteinExistence type="predicted"/>
<keyword evidence="1" id="KW-0732">Signal</keyword>
<dbReference type="EMBL" id="JAGGJQ010000012">
    <property type="protein sequence ID" value="MBP1841539.1"/>
    <property type="molecule type" value="Genomic_DNA"/>
</dbReference>
<keyword evidence="5" id="KW-1185">Reference proteome</keyword>
<dbReference type="SUPFAM" id="SSF55486">
    <property type="entry name" value="Metalloproteases ('zincins'), catalytic domain"/>
    <property type="match status" value="1"/>
</dbReference>
<dbReference type="Gene3D" id="1.10.390.10">
    <property type="entry name" value="Neutral Protease Domain 2"/>
    <property type="match status" value="1"/>
</dbReference>